<evidence type="ECO:0000313" key="3">
    <source>
        <dbReference type="Proteomes" id="UP001193389"/>
    </source>
</evidence>
<name>A0A5K7S7P6_9BACT</name>
<dbReference type="Proteomes" id="UP001193389">
    <property type="component" value="Chromosome"/>
</dbReference>
<reference evidence="2" key="1">
    <citation type="journal article" date="2020" name="Int. J. Syst. Evol. Microbiol.">
        <title>Aquipluma nitroreducens gen. nov. sp. nov., a novel facultatively anaerobic bacterium isolated from a freshwater lake.</title>
        <authorList>
            <person name="Watanabe M."/>
            <person name="Kojima H."/>
            <person name="Fukui M."/>
        </authorList>
    </citation>
    <scope>NUCLEOTIDE SEQUENCE</scope>
    <source>
        <strain evidence="2">MeG22</strain>
    </source>
</reference>
<sequence>MIIKQLSVFLENKTGRLNEVTQLLGNAGINMSAMSLADTSEFGILRMIASEPEKALSILKEAEFSVRLTDVVCLNSPNEPGALARALDILSGEGVFIEYLYAYSMDNKTANIVLKPDNIQKCIEVLQAHQLELVSASEMYKI</sequence>
<dbReference type="AlphaFoldDB" id="A0A5K7S7P6"/>
<dbReference type="Gene3D" id="3.30.2130.10">
    <property type="entry name" value="VC0802-like"/>
    <property type="match status" value="1"/>
</dbReference>
<dbReference type="SUPFAM" id="SSF55021">
    <property type="entry name" value="ACT-like"/>
    <property type="match status" value="2"/>
</dbReference>
<dbReference type="PANTHER" id="PTHR40099">
    <property type="entry name" value="ACETOLACTATE SYNTHASE, SMALL SUBUNIT"/>
    <property type="match status" value="1"/>
</dbReference>
<gene>
    <name evidence="2" type="ORF">AQPE_1668</name>
</gene>
<evidence type="ECO:0000259" key="1">
    <source>
        <dbReference type="Pfam" id="PF19571"/>
    </source>
</evidence>
<proteinExistence type="predicted"/>
<dbReference type="CDD" id="cd04908">
    <property type="entry name" value="ACT_Bt0572_1"/>
    <property type="match status" value="1"/>
</dbReference>
<dbReference type="PANTHER" id="PTHR40099:SF1">
    <property type="entry name" value="ACETOLACTATE SYNTHASE, SMALL SUBUNIT"/>
    <property type="match status" value="1"/>
</dbReference>
<dbReference type="KEGG" id="anf:AQPE_1668"/>
<dbReference type="Pfam" id="PF19571">
    <property type="entry name" value="ACT_8"/>
    <property type="match status" value="1"/>
</dbReference>
<dbReference type="EMBL" id="AP018694">
    <property type="protein sequence ID" value="BBE17517.1"/>
    <property type="molecule type" value="Genomic_DNA"/>
</dbReference>
<organism evidence="2 3">
    <name type="scientific">Aquipluma nitroreducens</name>
    <dbReference type="NCBI Taxonomy" id="2010828"/>
    <lineage>
        <taxon>Bacteria</taxon>
        <taxon>Pseudomonadati</taxon>
        <taxon>Bacteroidota</taxon>
        <taxon>Bacteroidia</taxon>
        <taxon>Marinilabiliales</taxon>
        <taxon>Prolixibacteraceae</taxon>
        <taxon>Aquipluma</taxon>
    </lineage>
</organism>
<dbReference type="CDD" id="cd04882">
    <property type="entry name" value="ACT_Bt0572_2"/>
    <property type="match status" value="1"/>
</dbReference>
<evidence type="ECO:0000313" key="2">
    <source>
        <dbReference type="EMBL" id="BBE17517.1"/>
    </source>
</evidence>
<dbReference type="InterPro" id="IPR045739">
    <property type="entry name" value="ACT_dom_pair"/>
</dbReference>
<protein>
    <submittedName>
        <fullName evidence="2">Amino acid-binding ACT</fullName>
    </submittedName>
</protein>
<dbReference type="InterPro" id="IPR045865">
    <property type="entry name" value="ACT-like_dom_sf"/>
</dbReference>
<keyword evidence="3" id="KW-1185">Reference proteome</keyword>
<feature type="domain" description="ACT" evidence="1">
    <location>
        <begin position="1"/>
        <end position="141"/>
    </location>
</feature>
<accession>A0A5K7S7P6</accession>
<dbReference type="RefSeq" id="WP_318350505.1">
    <property type="nucleotide sequence ID" value="NZ_AP018694.1"/>
</dbReference>